<dbReference type="SUPFAM" id="SSF53850">
    <property type="entry name" value="Periplasmic binding protein-like II"/>
    <property type="match status" value="1"/>
</dbReference>
<accession>A0A3D9JN47</accession>
<keyword evidence="2" id="KW-0732">Signal</keyword>
<feature type="compositionally biased region" description="Low complexity" evidence="1">
    <location>
        <begin position="34"/>
        <end position="52"/>
    </location>
</feature>
<dbReference type="PROSITE" id="PS51257">
    <property type="entry name" value="PROKAR_LIPOPROTEIN"/>
    <property type="match status" value="1"/>
</dbReference>
<organism evidence="3 4">
    <name type="scientific">Cohnella phaseoli</name>
    <dbReference type="NCBI Taxonomy" id="456490"/>
    <lineage>
        <taxon>Bacteria</taxon>
        <taxon>Bacillati</taxon>
        <taxon>Bacillota</taxon>
        <taxon>Bacilli</taxon>
        <taxon>Bacillales</taxon>
        <taxon>Paenibacillaceae</taxon>
        <taxon>Cohnella</taxon>
    </lineage>
</organism>
<evidence type="ECO:0000313" key="4">
    <source>
        <dbReference type="Proteomes" id="UP000256977"/>
    </source>
</evidence>
<proteinExistence type="predicted"/>
<comment type="caution">
    <text evidence="3">The sequence shown here is derived from an EMBL/GenBank/DDBJ whole genome shotgun (WGS) entry which is preliminary data.</text>
</comment>
<reference evidence="3 4" key="1">
    <citation type="submission" date="2018-07" db="EMBL/GenBank/DDBJ databases">
        <title>Genomic Encyclopedia of Type Strains, Phase III (KMG-III): the genomes of soil and plant-associated and newly described type strains.</title>
        <authorList>
            <person name="Whitman W."/>
        </authorList>
    </citation>
    <scope>NUCLEOTIDE SEQUENCE [LARGE SCALE GENOMIC DNA]</scope>
    <source>
        <strain evidence="3 4">CECT 7287</strain>
    </source>
</reference>
<dbReference type="RefSeq" id="WP_181917785.1">
    <property type="nucleotide sequence ID" value="NZ_QRDZ01000015.1"/>
</dbReference>
<evidence type="ECO:0000256" key="1">
    <source>
        <dbReference type="SAM" id="MobiDB-lite"/>
    </source>
</evidence>
<feature type="region of interest" description="Disordered" evidence="1">
    <location>
        <begin position="31"/>
        <end position="58"/>
    </location>
</feature>
<sequence length="456" mass="49683">MNHFLKKPATMLALLSMVALSLTACGSDNKDNNAQPSASVSPSATASGSAPAEETKAPEPGSIKLKFYAQYSGVEMPVYDAAKEAMKTIMPEVDVEFEVAAQDDEQKIKTYAAAGSLPDIFFASSGLIETLKKSDNLYVMDDVVKELNIESLLNESSKPMLWNKDGHSYSVPNVGQWAGVFYYNKDLFAEHNVKVPTNYDELLEAVKTFKAKDITPLALFAKEKWPGVLMLDMAVVGSAEPGGLKRLDNGEGDFSEEVYLKGAQKIAELIQAGLLSKNAFNTTADDAAAQFKSGKAAMLLNGAWSMAAQYENLGDKLDIMYNPLADADKADQVQWSMSGGGFNQGFAVSKNSKNVEAAAKYAALFSIEFAKQRVIQLADPNSILVEKVVPTNGLNPVQQKYADDSVNFKSMTTFAWGYENAKYKTSIEDNTQKLFAGQKPEDYIKDMSKALENARK</sequence>
<dbReference type="InterPro" id="IPR050490">
    <property type="entry name" value="Bact_solute-bd_prot1"/>
</dbReference>
<feature type="signal peptide" evidence="2">
    <location>
        <begin position="1"/>
        <end position="24"/>
    </location>
</feature>
<feature type="chain" id="PRO_5038960585" evidence="2">
    <location>
        <begin position="25"/>
        <end position="456"/>
    </location>
</feature>
<name>A0A3D9JN47_9BACL</name>
<dbReference type="InterPro" id="IPR006059">
    <property type="entry name" value="SBP"/>
</dbReference>
<gene>
    <name evidence="3" type="ORF">DFP98_11520</name>
</gene>
<protein>
    <submittedName>
        <fullName evidence="3">Raffinose/stachyose/melibiose transport system substrate-binding protein</fullName>
    </submittedName>
</protein>
<dbReference type="PANTHER" id="PTHR43649">
    <property type="entry name" value="ARABINOSE-BINDING PROTEIN-RELATED"/>
    <property type="match status" value="1"/>
</dbReference>
<dbReference type="AlphaFoldDB" id="A0A3D9JN47"/>
<dbReference type="EMBL" id="QRDZ01000015">
    <property type="protein sequence ID" value="RED75405.1"/>
    <property type="molecule type" value="Genomic_DNA"/>
</dbReference>
<dbReference type="Proteomes" id="UP000256977">
    <property type="component" value="Unassembled WGS sequence"/>
</dbReference>
<dbReference type="Pfam" id="PF01547">
    <property type="entry name" value="SBP_bac_1"/>
    <property type="match status" value="1"/>
</dbReference>
<evidence type="ECO:0000313" key="3">
    <source>
        <dbReference type="EMBL" id="RED75405.1"/>
    </source>
</evidence>
<evidence type="ECO:0000256" key="2">
    <source>
        <dbReference type="SAM" id="SignalP"/>
    </source>
</evidence>
<dbReference type="Gene3D" id="3.40.190.10">
    <property type="entry name" value="Periplasmic binding protein-like II"/>
    <property type="match status" value="2"/>
</dbReference>
<keyword evidence="4" id="KW-1185">Reference proteome</keyword>